<evidence type="ECO:0000313" key="1">
    <source>
        <dbReference type="EMBL" id="KAI3861489.1"/>
    </source>
</evidence>
<sequence length="65" mass="7582">MWLCTVFFFTDTSGGYFTQKWLPYLFSMHRVSWPNPIVKYLMDNIKKPKGKDGLKLVPGCIPLLL</sequence>
<proteinExistence type="predicted"/>
<dbReference type="EMBL" id="JAJJMB010014260">
    <property type="protein sequence ID" value="KAI3861489.1"/>
    <property type="molecule type" value="Genomic_DNA"/>
</dbReference>
<dbReference type="AlphaFoldDB" id="A0AAD4X7B7"/>
<evidence type="ECO:0000313" key="2">
    <source>
        <dbReference type="Proteomes" id="UP001202328"/>
    </source>
</evidence>
<comment type="caution">
    <text evidence="1">The sequence shown here is derived from an EMBL/GenBank/DDBJ whole genome shotgun (WGS) entry which is preliminary data.</text>
</comment>
<reference evidence="1" key="1">
    <citation type="submission" date="2022-04" db="EMBL/GenBank/DDBJ databases">
        <title>A functionally conserved STORR gene fusion in Papaver species that diverged 16.8 million years ago.</title>
        <authorList>
            <person name="Catania T."/>
        </authorList>
    </citation>
    <scope>NUCLEOTIDE SEQUENCE</scope>
    <source>
        <strain evidence="1">S-188037</strain>
    </source>
</reference>
<accession>A0AAD4X7B7</accession>
<dbReference type="Proteomes" id="UP001202328">
    <property type="component" value="Unassembled WGS sequence"/>
</dbReference>
<name>A0AAD4X7B7_9MAGN</name>
<keyword evidence="2" id="KW-1185">Reference proteome</keyword>
<feature type="non-terminal residue" evidence="1">
    <location>
        <position position="65"/>
    </location>
</feature>
<gene>
    <name evidence="1" type="ORF">MKW98_000441</name>
</gene>
<protein>
    <submittedName>
        <fullName evidence="1">Uncharacterized protein</fullName>
    </submittedName>
</protein>
<organism evidence="1 2">
    <name type="scientific">Papaver atlanticum</name>
    <dbReference type="NCBI Taxonomy" id="357466"/>
    <lineage>
        <taxon>Eukaryota</taxon>
        <taxon>Viridiplantae</taxon>
        <taxon>Streptophyta</taxon>
        <taxon>Embryophyta</taxon>
        <taxon>Tracheophyta</taxon>
        <taxon>Spermatophyta</taxon>
        <taxon>Magnoliopsida</taxon>
        <taxon>Ranunculales</taxon>
        <taxon>Papaveraceae</taxon>
        <taxon>Papaveroideae</taxon>
        <taxon>Papaver</taxon>
    </lineage>
</organism>